<feature type="domain" description="SUF system FeS cluster assembly SufBD core" evidence="1">
    <location>
        <begin position="157"/>
        <end position="382"/>
    </location>
</feature>
<dbReference type="GO" id="GO:0016226">
    <property type="term" value="P:iron-sulfur cluster assembly"/>
    <property type="evidence" value="ECO:0007669"/>
    <property type="project" value="InterPro"/>
</dbReference>
<organism evidence="2 3">
    <name type="scientific">Hyphomonas polymorpha PS728</name>
    <dbReference type="NCBI Taxonomy" id="1280954"/>
    <lineage>
        <taxon>Bacteria</taxon>
        <taxon>Pseudomonadati</taxon>
        <taxon>Pseudomonadota</taxon>
        <taxon>Alphaproteobacteria</taxon>
        <taxon>Hyphomonadales</taxon>
        <taxon>Hyphomonadaceae</taxon>
        <taxon>Hyphomonas</taxon>
    </lineage>
</organism>
<dbReference type="RefSeq" id="WP_051612542.1">
    <property type="nucleotide sequence ID" value="NZ_ARYM01000012.1"/>
</dbReference>
<name>A0A062VFC1_9PROT</name>
<dbReference type="eggNOG" id="COG0719">
    <property type="taxonomic scope" value="Bacteria"/>
</dbReference>
<sequence length="408" mass="43503">MSAALKDMIRNPTVAELELVARYAALKADPRRERLFEAFAQTGLPHRRIEDWRWSDFKVAVGALDAPAVPPATDPLATDGVATLKFTPQGYTAPATLPPGLRLLAKDEAQAMSGAENAPLGALAAALSGAKNAPATLLAEVTDEAPVRLHMVFSGPGAINAARVVFLLRPGARLEVSESHLGGAALSTALVEYTLQEGAKLSRAVYQRGGKTEAQAITALIHQDADAETKQTVLAFGAKVARIETRLVHQETGSHATLNAAYLAGDGYHIDFTSHVRHGARACVTRQVTKGAVLDGGRGVFQGKFHVPRNAGQQTDASMQHNALLLEEGAEVFAKPELEILADDVQCAHGNTSGALDQNQLFYLRQRGIPLEKARALLTEAFIAEALEEAGDHQEALRAEAQSWLSEV</sequence>
<dbReference type="AlphaFoldDB" id="A0A062VFC1"/>
<evidence type="ECO:0000313" key="2">
    <source>
        <dbReference type="EMBL" id="KCZ98174.1"/>
    </source>
</evidence>
<dbReference type="SUPFAM" id="SSF101960">
    <property type="entry name" value="Stabilizer of iron transporter SufD"/>
    <property type="match status" value="1"/>
</dbReference>
<dbReference type="InterPro" id="IPR037284">
    <property type="entry name" value="SUF_FeS_clus_asmbl_SufBD_sf"/>
</dbReference>
<dbReference type="PANTHER" id="PTHR43575">
    <property type="entry name" value="PROTEIN ABCI7, CHLOROPLASTIC"/>
    <property type="match status" value="1"/>
</dbReference>
<proteinExistence type="predicted"/>
<dbReference type="OrthoDB" id="9768262at2"/>
<dbReference type="Pfam" id="PF01458">
    <property type="entry name" value="SUFBD_core"/>
    <property type="match status" value="1"/>
</dbReference>
<keyword evidence="3" id="KW-1185">Reference proteome</keyword>
<dbReference type="EMBL" id="ARYM01000012">
    <property type="protein sequence ID" value="KCZ98174.1"/>
    <property type="molecule type" value="Genomic_DNA"/>
</dbReference>
<evidence type="ECO:0000313" key="3">
    <source>
        <dbReference type="Proteomes" id="UP000027100"/>
    </source>
</evidence>
<reference evidence="2 3" key="1">
    <citation type="journal article" date="2014" name="Antonie Van Leeuwenhoek">
        <title>Hyphomonas beringensis sp. nov. and Hyphomonas chukchiensis sp. nov., isolated from surface seawater of the Bering Sea and Chukchi Sea.</title>
        <authorList>
            <person name="Li C."/>
            <person name="Lai Q."/>
            <person name="Li G."/>
            <person name="Dong C."/>
            <person name="Wang J."/>
            <person name="Liao Y."/>
            <person name="Shao Z."/>
        </authorList>
    </citation>
    <scope>NUCLEOTIDE SEQUENCE [LARGE SCALE GENOMIC DNA]</scope>
    <source>
        <strain evidence="2 3">PS728</strain>
    </source>
</reference>
<comment type="caution">
    <text evidence="2">The sequence shown here is derived from an EMBL/GenBank/DDBJ whole genome shotgun (WGS) entry which is preliminary data.</text>
</comment>
<evidence type="ECO:0000259" key="1">
    <source>
        <dbReference type="Pfam" id="PF01458"/>
    </source>
</evidence>
<protein>
    <submittedName>
        <fullName evidence="2">FeS assembly protein SufD</fullName>
    </submittedName>
</protein>
<dbReference type="InterPro" id="IPR000825">
    <property type="entry name" value="SUF_FeS_clus_asmbl_SufBD_core"/>
</dbReference>
<dbReference type="Proteomes" id="UP000027100">
    <property type="component" value="Unassembled WGS sequence"/>
</dbReference>
<dbReference type="InterPro" id="IPR055346">
    <property type="entry name" value="Fe-S_cluster_assembly_SufBD"/>
</dbReference>
<dbReference type="PATRIC" id="fig|1280954.3.peg.2278"/>
<dbReference type="PANTHER" id="PTHR43575:SF1">
    <property type="entry name" value="PROTEIN ABCI7, CHLOROPLASTIC"/>
    <property type="match status" value="1"/>
</dbReference>
<gene>
    <name evidence="2" type="ORF">HPO_11244</name>
</gene>
<dbReference type="STRING" id="1280954.HPO_11244"/>
<accession>A0A062VFC1</accession>